<name>A0A0A2DN31_9CORY</name>
<evidence type="ECO:0000259" key="2">
    <source>
        <dbReference type="Pfam" id="PF14080"/>
    </source>
</evidence>
<accession>A0A0A2DN31</accession>
<proteinExistence type="predicted"/>
<feature type="domain" description="DUF4261" evidence="2">
    <location>
        <begin position="221"/>
        <end position="292"/>
    </location>
</feature>
<reference evidence="3 4" key="1">
    <citation type="submission" date="2014-10" db="EMBL/GenBank/DDBJ databases">
        <title>Whole Genome sequence of Corynebacterium auriscanis strain CIP 106629.</title>
        <authorList>
            <person name="Hassan S.S."/>
            <person name="Jamal S.B."/>
            <person name="Tiwari S."/>
            <person name="Oliveira L.D.C."/>
            <person name="Souza F."/>
            <person name="Mariano D.C."/>
            <person name="Almeida S."/>
            <person name="Dorella F."/>
            <person name="Pereira F."/>
            <person name="Carvalho A."/>
            <person name="Leal C.A."/>
            <person name="Soares S.D.C."/>
            <person name="Figueiredo H.C."/>
            <person name="Silva A."/>
            <person name="Azevedo V.A."/>
        </authorList>
    </citation>
    <scope>NUCLEOTIDE SEQUENCE [LARGE SCALE GENOMIC DNA]</scope>
    <source>
        <strain evidence="3 4">CIP 106629</strain>
    </source>
</reference>
<dbReference type="Proteomes" id="UP000030145">
    <property type="component" value="Unassembled WGS sequence"/>
</dbReference>
<organism evidence="3 4">
    <name type="scientific">Corynebacterium auriscanis</name>
    <dbReference type="NCBI Taxonomy" id="99807"/>
    <lineage>
        <taxon>Bacteria</taxon>
        <taxon>Bacillati</taxon>
        <taxon>Actinomycetota</taxon>
        <taxon>Actinomycetes</taxon>
        <taxon>Mycobacteriales</taxon>
        <taxon>Corynebacteriaceae</taxon>
        <taxon>Corynebacterium</taxon>
    </lineage>
</organism>
<feature type="compositionally biased region" description="Basic residues" evidence="1">
    <location>
        <begin position="1"/>
        <end position="10"/>
    </location>
</feature>
<comment type="caution">
    <text evidence="3">The sequence shown here is derived from an EMBL/GenBank/DDBJ whole genome shotgun (WGS) entry which is preliminary data.</text>
</comment>
<sequence>MFGRKSRASRTSREQTSAQSAPIPAQGEHTSHPEGTPHILDIRTVSAPLVNIVLFDRTPGPEEIVEQLQQQFENELGEFQINPETNSVAVEVWGDHLIHVTTVEAVPDGEYFHMRYHPVLSGEESAVDNVTAQVVVALLPSEGRMQLNKQFIEPRMNSAFTHAAVTEAVAAVDGALLVHSTLAEVTFNAGYYRGFVQEGRVEEALVSVWIVQSENGGSNAYTCGLAPLGHPELIFVDSPIPPEELYAKLMNLANYILNGAVLRPEDTLGFADDQILRVSEGTHPYFADVACLELQITEA</sequence>
<protein>
    <recommendedName>
        <fullName evidence="2">DUF4261 domain-containing protein</fullName>
    </recommendedName>
</protein>
<dbReference type="InterPro" id="IPR025357">
    <property type="entry name" value="DUF4261"/>
</dbReference>
<evidence type="ECO:0000313" key="3">
    <source>
        <dbReference type="EMBL" id="KGM18296.1"/>
    </source>
</evidence>
<evidence type="ECO:0000313" key="4">
    <source>
        <dbReference type="Proteomes" id="UP000030145"/>
    </source>
</evidence>
<dbReference type="AlphaFoldDB" id="A0A0A2DN31"/>
<dbReference type="EMBL" id="JRVJ01000018">
    <property type="protein sequence ID" value="KGM18296.1"/>
    <property type="molecule type" value="Genomic_DNA"/>
</dbReference>
<keyword evidence="4" id="KW-1185">Reference proteome</keyword>
<feature type="region of interest" description="Disordered" evidence="1">
    <location>
        <begin position="1"/>
        <end position="38"/>
    </location>
</feature>
<gene>
    <name evidence="3" type="ORF">MA47_08610</name>
</gene>
<evidence type="ECO:0000256" key="1">
    <source>
        <dbReference type="SAM" id="MobiDB-lite"/>
    </source>
</evidence>
<dbReference type="Pfam" id="PF14080">
    <property type="entry name" value="DUF4261"/>
    <property type="match status" value="1"/>
</dbReference>